<proteinExistence type="predicted"/>
<comment type="subcellular location">
    <subcellularLocation>
        <location evidence="1">Membrane</location>
        <topology evidence="1">Multi-pass membrane protein</topology>
    </subcellularLocation>
</comment>
<evidence type="ECO:0000256" key="3">
    <source>
        <dbReference type="ARBA" id="ARBA00022989"/>
    </source>
</evidence>
<keyword evidence="4" id="KW-0472">Membrane</keyword>
<dbReference type="EMBL" id="LGTK01000029">
    <property type="protein sequence ID" value="KPH74612.1"/>
    <property type="molecule type" value="Genomic_DNA"/>
</dbReference>
<evidence type="ECO:0000256" key="4">
    <source>
        <dbReference type="ARBA" id="ARBA00023136"/>
    </source>
</evidence>
<sequence length="129" mass="14935">MKPITKKRMKAFLIDLAISSTVTAGVEYVLRKKIKNEAFHALVTPTVVLWSLEYAQLRKNGQTYGYKKMGLELENKDGSELNCNQIMKRMAYRDFWSTIDYLKGPKAFEEEEGKILPHDRYVGTIVKEK</sequence>
<dbReference type="Proteomes" id="UP000037854">
    <property type="component" value="Unassembled WGS sequence"/>
</dbReference>
<evidence type="ECO:0000256" key="2">
    <source>
        <dbReference type="ARBA" id="ARBA00022692"/>
    </source>
</evidence>
<evidence type="ECO:0000313" key="6">
    <source>
        <dbReference type="EMBL" id="KPH74612.1"/>
    </source>
</evidence>
<keyword evidence="2" id="KW-0812">Transmembrane</keyword>
<evidence type="ECO:0000259" key="5">
    <source>
        <dbReference type="Pfam" id="PF06271"/>
    </source>
</evidence>
<evidence type="ECO:0000256" key="1">
    <source>
        <dbReference type="ARBA" id="ARBA00004141"/>
    </source>
</evidence>
<keyword evidence="3" id="KW-1133">Transmembrane helix</keyword>
<gene>
    <name evidence="6" type="ORF">AFL42_09720</name>
</gene>
<comment type="caution">
    <text evidence="6">The sequence shown here is derived from an EMBL/GenBank/DDBJ whole genome shotgun (WGS) entry which is preliminary data.</text>
</comment>
<organism evidence="6 7">
    <name type="scientific">Oceanobacillus caeni</name>
    <dbReference type="NCBI Taxonomy" id="405946"/>
    <lineage>
        <taxon>Bacteria</taxon>
        <taxon>Bacillati</taxon>
        <taxon>Bacillota</taxon>
        <taxon>Bacilli</taxon>
        <taxon>Bacillales</taxon>
        <taxon>Bacillaceae</taxon>
        <taxon>Oceanobacillus</taxon>
    </lineage>
</organism>
<accession>A0ABR5MIX3</accession>
<feature type="domain" description="RDD" evidence="5">
    <location>
        <begin position="7"/>
        <end position="91"/>
    </location>
</feature>
<name>A0ABR5MIX3_9BACI</name>
<protein>
    <submittedName>
        <fullName evidence="6">RDD family protein</fullName>
    </submittedName>
</protein>
<keyword evidence="7" id="KW-1185">Reference proteome</keyword>
<evidence type="ECO:0000313" key="7">
    <source>
        <dbReference type="Proteomes" id="UP000037854"/>
    </source>
</evidence>
<dbReference type="InterPro" id="IPR010432">
    <property type="entry name" value="RDD"/>
</dbReference>
<reference evidence="6 7" key="1">
    <citation type="submission" date="2015-07" db="EMBL/GenBank/DDBJ databases">
        <title>High-quality draft genome sequence of Oceanobacillus caeni HM6, a bacillus isolated from a human feces.</title>
        <authorList>
            <person name="Kumar J."/>
            <person name="Verma M.K."/>
            <person name="Pandey R."/>
            <person name="Bhambi M."/>
            <person name="Chauhan N."/>
        </authorList>
    </citation>
    <scope>NUCLEOTIDE SEQUENCE [LARGE SCALE GENOMIC DNA]</scope>
    <source>
        <strain evidence="6 7">HM6</strain>
    </source>
</reference>
<dbReference type="RefSeq" id="WP_047183616.1">
    <property type="nucleotide sequence ID" value="NZ_JAHHXM010000030.1"/>
</dbReference>
<dbReference type="Pfam" id="PF06271">
    <property type="entry name" value="RDD"/>
    <property type="match status" value="1"/>
</dbReference>